<dbReference type="SUPFAM" id="SSF52317">
    <property type="entry name" value="Class I glutamine amidotransferase-like"/>
    <property type="match status" value="1"/>
</dbReference>
<dbReference type="EMBL" id="JACHIG010000005">
    <property type="protein sequence ID" value="MBB5033077.1"/>
    <property type="molecule type" value="Genomic_DNA"/>
</dbReference>
<dbReference type="Gene3D" id="3.40.50.880">
    <property type="match status" value="1"/>
</dbReference>
<feature type="signal peptide" evidence="1">
    <location>
        <begin position="1"/>
        <end position="16"/>
    </location>
</feature>
<evidence type="ECO:0000313" key="3">
    <source>
        <dbReference type="Proteomes" id="UP000590740"/>
    </source>
</evidence>
<comment type="caution">
    <text evidence="2">The sequence shown here is derived from an EMBL/GenBank/DDBJ whole genome shotgun (WGS) entry which is preliminary data.</text>
</comment>
<accession>A0A7W8DKF6</accession>
<organism evidence="2 3">
    <name type="scientific">Prosthecobacter vanneervenii</name>
    <dbReference type="NCBI Taxonomy" id="48466"/>
    <lineage>
        <taxon>Bacteria</taxon>
        <taxon>Pseudomonadati</taxon>
        <taxon>Verrucomicrobiota</taxon>
        <taxon>Verrucomicrobiia</taxon>
        <taxon>Verrucomicrobiales</taxon>
        <taxon>Verrucomicrobiaceae</taxon>
        <taxon>Prosthecobacter</taxon>
    </lineage>
</organism>
<reference evidence="2 3" key="1">
    <citation type="submission" date="2020-08" db="EMBL/GenBank/DDBJ databases">
        <title>Genomic Encyclopedia of Type Strains, Phase IV (KMG-IV): sequencing the most valuable type-strain genomes for metagenomic binning, comparative biology and taxonomic classification.</title>
        <authorList>
            <person name="Goeker M."/>
        </authorList>
    </citation>
    <scope>NUCLEOTIDE SEQUENCE [LARGE SCALE GENOMIC DNA]</scope>
    <source>
        <strain evidence="2 3">DSM 12252</strain>
    </source>
</reference>
<dbReference type="RefSeq" id="WP_184339997.1">
    <property type="nucleotide sequence ID" value="NZ_JACHIG010000005.1"/>
</dbReference>
<gene>
    <name evidence="2" type="ORF">HNQ65_002660</name>
</gene>
<dbReference type="InterPro" id="IPR029062">
    <property type="entry name" value="Class_I_gatase-like"/>
</dbReference>
<keyword evidence="3" id="KW-1185">Reference proteome</keyword>
<evidence type="ECO:0000313" key="2">
    <source>
        <dbReference type="EMBL" id="MBB5033077.1"/>
    </source>
</evidence>
<evidence type="ECO:0000256" key="1">
    <source>
        <dbReference type="SAM" id="SignalP"/>
    </source>
</evidence>
<evidence type="ECO:0008006" key="4">
    <source>
        <dbReference type="Google" id="ProtNLM"/>
    </source>
</evidence>
<feature type="chain" id="PRO_5031356688" description="ThuA-like domain-containing protein" evidence="1">
    <location>
        <begin position="17"/>
        <end position="331"/>
    </location>
</feature>
<dbReference type="AlphaFoldDB" id="A0A7W8DKF6"/>
<proteinExistence type="predicted"/>
<dbReference type="Proteomes" id="UP000590740">
    <property type="component" value="Unassembled WGS sequence"/>
</dbReference>
<protein>
    <recommendedName>
        <fullName evidence="4">ThuA-like domain-containing protein</fullName>
    </recommendedName>
</protein>
<name>A0A7W8DKF6_9BACT</name>
<keyword evidence="1" id="KW-0732">Signal</keyword>
<sequence>MKHLLLSLLAASGLMAADHVVYEPAGAAKGKHIVLLSGDEEYRSEEAMPMLGKLLSQRHGFKCTVLFSLGADGTIDPKNGASLPHPEALDSADAIVMLLRFRHWDEATTKKFEAAVNRGIPIVALRTSTHAFNGYPKDSPYAAWNFNNNGGWGKKFLGETWVSHWGKHKVEATRGVIEAANANHPVLTAVSDLFANTDVYEAAPPADSIILVRGQILQGMTPDTAPASYRKATAAKVEQEVNSPMMPVAWLRVVKNDAGTENKILATTMGAATDLTNEGLRRMVVNGVYWGLGLNVPEKADVTPVGEYKPTMYGFGEFKKGLKPDDFVMGK</sequence>